<reference evidence="3 4" key="1">
    <citation type="submission" date="2019-04" db="EMBL/GenBank/DDBJ databases">
        <title>Friends and foes A comparative genomics studyof 23 Aspergillus species from section Flavi.</title>
        <authorList>
            <consortium name="DOE Joint Genome Institute"/>
            <person name="Kjaerbolling I."/>
            <person name="Vesth T."/>
            <person name="Frisvad J.C."/>
            <person name="Nybo J.L."/>
            <person name="Theobald S."/>
            <person name="Kildgaard S."/>
            <person name="Isbrandt T."/>
            <person name="Kuo A."/>
            <person name="Sato A."/>
            <person name="Lyhne E.K."/>
            <person name="Kogle M.E."/>
            <person name="Wiebenga A."/>
            <person name="Kun R.S."/>
            <person name="Lubbers R.J."/>
            <person name="Makela M.R."/>
            <person name="Barry K."/>
            <person name="Chovatia M."/>
            <person name="Clum A."/>
            <person name="Daum C."/>
            <person name="Haridas S."/>
            <person name="He G."/>
            <person name="LaButti K."/>
            <person name="Lipzen A."/>
            <person name="Mondo S."/>
            <person name="Riley R."/>
            <person name="Salamov A."/>
            <person name="Simmons B.A."/>
            <person name="Magnuson J.K."/>
            <person name="Henrissat B."/>
            <person name="Mortensen U.H."/>
            <person name="Larsen T.O."/>
            <person name="Devries R.P."/>
            <person name="Grigoriev I.V."/>
            <person name="Machida M."/>
            <person name="Baker S.E."/>
            <person name="Andersen M.R."/>
        </authorList>
    </citation>
    <scope>NUCLEOTIDE SEQUENCE [LARGE SCALE GENOMIC DNA]</scope>
    <source>
        <strain evidence="3 4">CBS 763.97</strain>
    </source>
</reference>
<evidence type="ECO:0000313" key="4">
    <source>
        <dbReference type="Proteomes" id="UP000326268"/>
    </source>
</evidence>
<dbReference type="GeneID" id="43661846"/>
<keyword evidence="2" id="KW-0812">Transmembrane</keyword>
<dbReference type="EMBL" id="ML737597">
    <property type="protein sequence ID" value="KAE8367500.1"/>
    <property type="molecule type" value="Genomic_DNA"/>
</dbReference>
<gene>
    <name evidence="3" type="ORF">BDV27DRAFT_72042</name>
</gene>
<name>A0A5N7AFT3_9EURO</name>
<evidence type="ECO:0000256" key="2">
    <source>
        <dbReference type="SAM" id="Phobius"/>
    </source>
</evidence>
<keyword evidence="4" id="KW-1185">Reference proteome</keyword>
<keyword evidence="2" id="KW-1133">Transmembrane helix</keyword>
<sequence>MSGPVTTDKAAAGPLPAVTAPSPVGPQSSKTSTYTMLTVMFMLLINIAIVALLGLLVRKLFEVHSILDHGHVYVHASIVNDNIKPLSVSVVNTGYGAIPVTMYR</sequence>
<keyword evidence="2" id="KW-0472">Membrane</keyword>
<feature type="transmembrane region" description="Helical" evidence="2">
    <location>
        <begin position="34"/>
        <end position="57"/>
    </location>
</feature>
<accession>A0A5N7AFT3</accession>
<protein>
    <submittedName>
        <fullName evidence="3">Uncharacterized protein</fullName>
    </submittedName>
</protein>
<dbReference type="AlphaFoldDB" id="A0A5N7AFT3"/>
<dbReference type="OrthoDB" id="4458273at2759"/>
<dbReference type="RefSeq" id="XP_031930581.1">
    <property type="nucleotide sequence ID" value="XM_032077400.1"/>
</dbReference>
<organism evidence="3 4">
    <name type="scientific">Aspergillus caelatus</name>
    <dbReference type="NCBI Taxonomy" id="61420"/>
    <lineage>
        <taxon>Eukaryota</taxon>
        <taxon>Fungi</taxon>
        <taxon>Dikarya</taxon>
        <taxon>Ascomycota</taxon>
        <taxon>Pezizomycotina</taxon>
        <taxon>Eurotiomycetes</taxon>
        <taxon>Eurotiomycetidae</taxon>
        <taxon>Eurotiales</taxon>
        <taxon>Aspergillaceae</taxon>
        <taxon>Aspergillus</taxon>
        <taxon>Aspergillus subgen. Circumdati</taxon>
    </lineage>
</organism>
<feature type="region of interest" description="Disordered" evidence="1">
    <location>
        <begin position="1"/>
        <end position="29"/>
    </location>
</feature>
<proteinExistence type="predicted"/>
<dbReference type="Proteomes" id="UP000326268">
    <property type="component" value="Unassembled WGS sequence"/>
</dbReference>
<evidence type="ECO:0000256" key="1">
    <source>
        <dbReference type="SAM" id="MobiDB-lite"/>
    </source>
</evidence>
<evidence type="ECO:0000313" key="3">
    <source>
        <dbReference type="EMBL" id="KAE8367500.1"/>
    </source>
</evidence>